<dbReference type="Proteomes" id="UP000499080">
    <property type="component" value="Unassembled WGS sequence"/>
</dbReference>
<protein>
    <submittedName>
        <fullName evidence="1">Uncharacterized protein</fullName>
    </submittedName>
</protein>
<dbReference type="AlphaFoldDB" id="A0A4Y2FK07"/>
<dbReference type="EMBL" id="BGPR01000947">
    <property type="protein sequence ID" value="GBM40906.1"/>
    <property type="molecule type" value="Genomic_DNA"/>
</dbReference>
<organism evidence="1 2">
    <name type="scientific">Araneus ventricosus</name>
    <name type="common">Orbweaver spider</name>
    <name type="synonym">Epeira ventricosa</name>
    <dbReference type="NCBI Taxonomy" id="182803"/>
    <lineage>
        <taxon>Eukaryota</taxon>
        <taxon>Metazoa</taxon>
        <taxon>Ecdysozoa</taxon>
        <taxon>Arthropoda</taxon>
        <taxon>Chelicerata</taxon>
        <taxon>Arachnida</taxon>
        <taxon>Araneae</taxon>
        <taxon>Araneomorphae</taxon>
        <taxon>Entelegynae</taxon>
        <taxon>Araneoidea</taxon>
        <taxon>Araneidae</taxon>
        <taxon>Araneus</taxon>
    </lineage>
</organism>
<comment type="caution">
    <text evidence="1">The sequence shown here is derived from an EMBL/GenBank/DDBJ whole genome shotgun (WGS) entry which is preliminary data.</text>
</comment>
<keyword evidence="2" id="KW-1185">Reference proteome</keyword>
<reference evidence="1 2" key="1">
    <citation type="journal article" date="2019" name="Sci. Rep.">
        <title>Orb-weaving spider Araneus ventricosus genome elucidates the spidroin gene catalogue.</title>
        <authorList>
            <person name="Kono N."/>
            <person name="Nakamura H."/>
            <person name="Ohtoshi R."/>
            <person name="Moran D.A.P."/>
            <person name="Shinohara A."/>
            <person name="Yoshida Y."/>
            <person name="Fujiwara M."/>
            <person name="Mori M."/>
            <person name="Tomita M."/>
            <person name="Arakawa K."/>
        </authorList>
    </citation>
    <scope>NUCLEOTIDE SEQUENCE [LARGE SCALE GENOMIC DNA]</scope>
</reference>
<evidence type="ECO:0000313" key="1">
    <source>
        <dbReference type="EMBL" id="GBM40906.1"/>
    </source>
</evidence>
<evidence type="ECO:0000313" key="2">
    <source>
        <dbReference type="Proteomes" id="UP000499080"/>
    </source>
</evidence>
<name>A0A4Y2FK07_ARAVE</name>
<gene>
    <name evidence="1" type="ORF">AVEN_234041_1</name>
</gene>
<proteinExistence type="predicted"/>
<sequence>MFTRPILLNATRLRDYTVRDTALHVHLHSAINLKHAPSYAKLDNLLFVMIWRNPSCNRRKLSRNEDTDAGTLTTQVQLGIPPRHLSASTLTPGILPTPIQLWSPFSF</sequence>
<accession>A0A4Y2FK07</accession>